<accession>A0A0B8P9L1</accession>
<proteinExistence type="predicted"/>
<comment type="caution">
    <text evidence="2">The sequence shown here is derived from an EMBL/GenBank/DDBJ whole genome shotgun (WGS) entry which is preliminary data.</text>
</comment>
<dbReference type="Proteomes" id="UP000031670">
    <property type="component" value="Unassembled WGS sequence"/>
</dbReference>
<sequence length="46" mass="4720">MELQSSANCQSATDGIVGSDTGGVGSTGQVWMSHPSLSELPQLQVE</sequence>
<feature type="compositionally biased region" description="Polar residues" evidence="1">
    <location>
        <begin position="35"/>
        <end position="46"/>
    </location>
</feature>
<evidence type="ECO:0000256" key="1">
    <source>
        <dbReference type="SAM" id="MobiDB-lite"/>
    </source>
</evidence>
<evidence type="ECO:0000313" key="3">
    <source>
        <dbReference type="Proteomes" id="UP000031670"/>
    </source>
</evidence>
<dbReference type="AlphaFoldDB" id="A0A0B8P9L1"/>
<reference evidence="2 3" key="1">
    <citation type="submission" date="2015-01" db="EMBL/GenBank/DDBJ databases">
        <title>Vibrio sp. C5 JCM 19232 whole genome shotgun sequence.</title>
        <authorList>
            <person name="Sawabe T."/>
            <person name="Meirelles P."/>
            <person name="Feng G."/>
            <person name="Sayaka M."/>
            <person name="Hattori M."/>
            <person name="Ohkuma M."/>
        </authorList>
    </citation>
    <scope>NUCLEOTIDE SEQUENCE [LARGE SCALE GENOMIC DNA]</scope>
    <source>
        <strain evidence="2 3">JCM19232</strain>
    </source>
</reference>
<name>A0A0B8P9L1_9VIBR</name>
<organism evidence="2 3">
    <name type="scientific">Vibrio ishigakensis</name>
    <dbReference type="NCBI Taxonomy" id="1481914"/>
    <lineage>
        <taxon>Bacteria</taxon>
        <taxon>Pseudomonadati</taxon>
        <taxon>Pseudomonadota</taxon>
        <taxon>Gammaproteobacteria</taxon>
        <taxon>Vibrionales</taxon>
        <taxon>Vibrionaceae</taxon>
        <taxon>Vibrio</taxon>
    </lineage>
</organism>
<dbReference type="EMBL" id="BBSA01000007">
    <property type="protein sequence ID" value="GAM63056.1"/>
    <property type="molecule type" value="Genomic_DNA"/>
</dbReference>
<protein>
    <submittedName>
        <fullName evidence="2">Uncharacterized protein</fullName>
    </submittedName>
</protein>
<evidence type="ECO:0000313" key="2">
    <source>
        <dbReference type="EMBL" id="GAM63056.1"/>
    </source>
</evidence>
<reference evidence="2 3" key="2">
    <citation type="submission" date="2015-01" db="EMBL/GenBank/DDBJ databases">
        <authorList>
            <consortium name="NBRP consortium"/>
            <person name="Sawabe T."/>
            <person name="Meirelles P."/>
            <person name="Feng G."/>
            <person name="Sayaka M."/>
            <person name="Hattori M."/>
            <person name="Ohkuma M."/>
        </authorList>
    </citation>
    <scope>NUCLEOTIDE SEQUENCE [LARGE SCALE GENOMIC DNA]</scope>
    <source>
        <strain evidence="2 3">JCM19232</strain>
    </source>
</reference>
<gene>
    <name evidence="2" type="ORF">JCM19232_4733</name>
</gene>
<feature type="region of interest" description="Disordered" evidence="1">
    <location>
        <begin position="1"/>
        <end position="46"/>
    </location>
</feature>
<feature type="compositionally biased region" description="Polar residues" evidence="1">
    <location>
        <begin position="1"/>
        <end position="13"/>
    </location>
</feature>